<dbReference type="AlphaFoldDB" id="A0A8J5NE41"/>
<dbReference type="InterPro" id="IPR039477">
    <property type="entry name" value="ILEI/PANDER_dom"/>
</dbReference>
<reference evidence="3" key="1">
    <citation type="journal article" date="2021" name="Sci. Adv.">
        <title>The American lobster genome reveals insights on longevity, neural, and immune adaptations.</title>
        <authorList>
            <person name="Polinski J.M."/>
            <person name="Zimin A.V."/>
            <person name="Clark K.F."/>
            <person name="Kohn A.B."/>
            <person name="Sadowski N."/>
            <person name="Timp W."/>
            <person name="Ptitsyn A."/>
            <person name="Khanna P."/>
            <person name="Romanova D.Y."/>
            <person name="Williams P."/>
            <person name="Greenwood S.J."/>
            <person name="Moroz L.L."/>
            <person name="Walt D.R."/>
            <person name="Bodnar A.G."/>
        </authorList>
    </citation>
    <scope>NUCLEOTIDE SEQUENCE</scope>
    <source>
        <strain evidence="3">GMGI-L3</strain>
    </source>
</reference>
<dbReference type="GO" id="GO:0047223">
    <property type="term" value="F:beta-1,3-galactosyl-O-glycosyl-glycoprotein beta-1,3-N-acetylglucosaminyltransferase activity"/>
    <property type="evidence" value="ECO:0007669"/>
    <property type="project" value="TreeGrafter"/>
</dbReference>
<protein>
    <submittedName>
        <fullName evidence="3">O-linked-mannose beta-1-2-N-acetylglucosaminyltransferase 1-like 4</fullName>
    </submittedName>
</protein>
<proteinExistence type="predicted"/>
<dbReference type="Proteomes" id="UP000747542">
    <property type="component" value="Unassembled WGS sequence"/>
</dbReference>
<dbReference type="PANTHER" id="PTHR46396">
    <property type="entry name" value="PROTEIN O-LINKED-MANNOSE BETA-1,2-N-ACETYLGLUCOSAMINYLTRANSFERASE 1"/>
    <property type="match status" value="1"/>
</dbReference>
<dbReference type="PANTHER" id="PTHR46396:SF2">
    <property type="entry name" value="ILEI_PANDER DOMAIN-CONTAINING PROTEIN"/>
    <property type="match status" value="1"/>
</dbReference>
<feature type="non-terminal residue" evidence="3">
    <location>
        <position position="1"/>
    </location>
</feature>
<comment type="caution">
    <text evidence="3">The sequence shown here is derived from an EMBL/GenBank/DDBJ whole genome shotgun (WGS) entry which is preliminary data.</text>
</comment>
<feature type="domain" description="ILEI/PANDER" evidence="2">
    <location>
        <begin position="109"/>
        <end position="197"/>
    </location>
</feature>
<gene>
    <name evidence="3" type="primary">Pomgnt1-L4</name>
    <name evidence="3" type="ORF">Hamer_G003878</name>
</gene>
<evidence type="ECO:0000313" key="3">
    <source>
        <dbReference type="EMBL" id="KAG7178107.1"/>
    </source>
</evidence>
<organism evidence="3 4">
    <name type="scientific">Homarus americanus</name>
    <name type="common">American lobster</name>
    <dbReference type="NCBI Taxonomy" id="6706"/>
    <lineage>
        <taxon>Eukaryota</taxon>
        <taxon>Metazoa</taxon>
        <taxon>Ecdysozoa</taxon>
        <taxon>Arthropoda</taxon>
        <taxon>Crustacea</taxon>
        <taxon>Multicrustacea</taxon>
        <taxon>Malacostraca</taxon>
        <taxon>Eumalacostraca</taxon>
        <taxon>Eucarida</taxon>
        <taxon>Decapoda</taxon>
        <taxon>Pleocyemata</taxon>
        <taxon>Astacidea</taxon>
        <taxon>Nephropoidea</taxon>
        <taxon>Nephropidae</taxon>
        <taxon>Homarus</taxon>
    </lineage>
</organism>
<dbReference type="Pfam" id="PF15711">
    <property type="entry name" value="ILEI"/>
    <property type="match status" value="1"/>
</dbReference>
<evidence type="ECO:0000313" key="4">
    <source>
        <dbReference type="Proteomes" id="UP000747542"/>
    </source>
</evidence>
<accession>A0A8J5NE41</accession>
<feature type="region of interest" description="Disordered" evidence="1">
    <location>
        <begin position="1"/>
        <end position="38"/>
    </location>
</feature>
<dbReference type="GO" id="GO:0000139">
    <property type="term" value="C:Golgi membrane"/>
    <property type="evidence" value="ECO:0007669"/>
    <property type="project" value="TreeGrafter"/>
</dbReference>
<evidence type="ECO:0000259" key="2">
    <source>
        <dbReference type="Pfam" id="PF15711"/>
    </source>
</evidence>
<dbReference type="EMBL" id="JAHLQT010000697">
    <property type="protein sequence ID" value="KAG7178107.1"/>
    <property type="molecule type" value="Genomic_DNA"/>
</dbReference>
<dbReference type="InterPro" id="IPR052463">
    <property type="entry name" value="O-linked_mannose_GnT"/>
</dbReference>
<feature type="non-terminal residue" evidence="3">
    <location>
        <position position="273"/>
    </location>
</feature>
<keyword evidence="4" id="KW-1185">Reference proteome</keyword>
<sequence length="273" mass="30348">STAGDEESGKASIAGDQEVGKDSIAGDQEAVKAPIARSEKLSAYNSEEKQNSMEAPGVHFPAGDLQNHLILDISVNMTGVELAVDGRQVYSAYNKTVPWAGITARLHAGLHLITLHQSTGQVMRATSYMTWQSNTDRQFIKDLEEIQESRLLVILGAPDFTAFMEEETIATLEDMGAHYIDRMAYMDTWCLLVYKGSGVVLEALTTSLPQHNLTKFDVSPLTVRTVVPRMQEHRCGWYTEEGMQERATFCKIYEGYGTFCICDDPPWSPHPHN</sequence>
<evidence type="ECO:0000256" key="1">
    <source>
        <dbReference type="SAM" id="MobiDB-lite"/>
    </source>
</evidence>
<name>A0A8J5NE41_HOMAM</name>
<dbReference type="GO" id="GO:0016266">
    <property type="term" value="P:protein O-linked glycosylation via N-acetyl-galactosamine"/>
    <property type="evidence" value="ECO:0007669"/>
    <property type="project" value="TreeGrafter"/>
</dbReference>